<organism evidence="1 2">
    <name type="scientific">Apiospora marii</name>
    <dbReference type="NCBI Taxonomy" id="335849"/>
    <lineage>
        <taxon>Eukaryota</taxon>
        <taxon>Fungi</taxon>
        <taxon>Dikarya</taxon>
        <taxon>Ascomycota</taxon>
        <taxon>Pezizomycotina</taxon>
        <taxon>Sordariomycetes</taxon>
        <taxon>Xylariomycetidae</taxon>
        <taxon>Amphisphaeriales</taxon>
        <taxon>Apiosporaceae</taxon>
        <taxon>Apiospora</taxon>
    </lineage>
</organism>
<dbReference type="EMBL" id="JAQQWI010000025">
    <property type="protein sequence ID" value="KAK7993119.1"/>
    <property type="molecule type" value="Genomic_DNA"/>
</dbReference>
<accession>A0ABR1QZP4</accession>
<evidence type="ECO:0000313" key="1">
    <source>
        <dbReference type="EMBL" id="KAK7993119.1"/>
    </source>
</evidence>
<evidence type="ECO:0000313" key="2">
    <source>
        <dbReference type="Proteomes" id="UP001396898"/>
    </source>
</evidence>
<comment type="caution">
    <text evidence="1">The sequence shown here is derived from an EMBL/GenBank/DDBJ whole genome shotgun (WGS) entry which is preliminary data.</text>
</comment>
<protein>
    <submittedName>
        <fullName evidence="1">Uncharacterized protein</fullName>
    </submittedName>
</protein>
<name>A0ABR1QZP4_9PEZI</name>
<proteinExistence type="predicted"/>
<reference evidence="1 2" key="1">
    <citation type="submission" date="2023-01" db="EMBL/GenBank/DDBJ databases">
        <title>Analysis of 21 Apiospora genomes using comparative genomics revels a genus with tremendous synthesis potential of carbohydrate active enzymes and secondary metabolites.</title>
        <authorList>
            <person name="Sorensen T."/>
        </authorList>
    </citation>
    <scope>NUCLEOTIDE SEQUENCE [LARGE SCALE GENOMIC DNA]</scope>
    <source>
        <strain evidence="1 2">CBS 20057</strain>
    </source>
</reference>
<dbReference type="Proteomes" id="UP001396898">
    <property type="component" value="Unassembled WGS sequence"/>
</dbReference>
<gene>
    <name evidence="1" type="ORF">PG991_016298</name>
</gene>
<keyword evidence="2" id="KW-1185">Reference proteome</keyword>
<sequence>MELYDDLIKNAEDLEMMLQVLRWAVLAKDPTLGDWRYLLPFLQHRPPRSFLSCQWSEFWARADEDLADLICSISMGLVRITQKPAPASLSVDTIVTGDDLQHDKVSLGGRAGSLDSEQGETRLRSLIYRPVAILLQDDKTGFCGMEWMVGIRDGHLAILDTCISLIAARDLNDLVEARLKNGRLDLLDDSASGFFTKMRTMRFIYLE</sequence>